<feature type="transmembrane region" description="Helical" evidence="5">
    <location>
        <begin position="95"/>
        <end position="124"/>
    </location>
</feature>
<keyword evidence="2 5" id="KW-0812">Transmembrane</keyword>
<dbReference type="InterPro" id="IPR047817">
    <property type="entry name" value="ABC2_TM_bact-type"/>
</dbReference>
<comment type="subcellular location">
    <subcellularLocation>
        <location evidence="5">Cell membrane</location>
        <topology evidence="5">Multi-pass membrane protein</topology>
    </subcellularLocation>
    <subcellularLocation>
        <location evidence="1">Membrane</location>
        <topology evidence="1">Multi-pass membrane protein</topology>
    </subcellularLocation>
</comment>
<gene>
    <name evidence="7" type="ORF">ACFQ1X_14090</name>
</gene>
<keyword evidence="3 5" id="KW-1133">Transmembrane helix</keyword>
<dbReference type="InterPro" id="IPR013525">
    <property type="entry name" value="ABC2_TM"/>
</dbReference>
<name>A0ABW3LHC5_9BACL</name>
<feature type="domain" description="ABC transmembrane type-2" evidence="6">
    <location>
        <begin position="18"/>
        <end position="246"/>
    </location>
</feature>
<dbReference type="PIRSF" id="PIRSF006648">
    <property type="entry name" value="DrrB"/>
    <property type="match status" value="1"/>
</dbReference>
<reference evidence="8" key="1">
    <citation type="journal article" date="2019" name="Int. J. Syst. Evol. Microbiol.">
        <title>The Global Catalogue of Microorganisms (GCM) 10K type strain sequencing project: providing services to taxonomists for standard genome sequencing and annotation.</title>
        <authorList>
            <consortium name="The Broad Institute Genomics Platform"/>
            <consortium name="The Broad Institute Genome Sequencing Center for Infectious Disease"/>
            <person name="Wu L."/>
            <person name="Ma J."/>
        </authorList>
    </citation>
    <scope>NUCLEOTIDE SEQUENCE [LARGE SCALE GENOMIC DNA]</scope>
    <source>
        <strain evidence="8">CCUG 56756</strain>
    </source>
</reference>
<dbReference type="EMBL" id="JBHTKI010000022">
    <property type="protein sequence ID" value="MFD1032567.1"/>
    <property type="molecule type" value="Genomic_DNA"/>
</dbReference>
<evidence type="ECO:0000256" key="3">
    <source>
        <dbReference type="ARBA" id="ARBA00022989"/>
    </source>
</evidence>
<dbReference type="RefSeq" id="WP_144838417.1">
    <property type="nucleotide sequence ID" value="NZ_JBHTKI010000022.1"/>
</dbReference>
<proteinExistence type="inferred from homology"/>
<comment type="caution">
    <text evidence="7">The sequence shown here is derived from an EMBL/GenBank/DDBJ whole genome shotgun (WGS) entry which is preliminary data.</text>
</comment>
<organism evidence="7 8">
    <name type="scientific">Metaplanococcus flavidus</name>
    <dbReference type="NCBI Taxonomy" id="569883"/>
    <lineage>
        <taxon>Bacteria</taxon>
        <taxon>Bacillati</taxon>
        <taxon>Bacillota</taxon>
        <taxon>Bacilli</taxon>
        <taxon>Bacillales</taxon>
        <taxon>Caryophanaceae</taxon>
        <taxon>Metaplanococcus</taxon>
    </lineage>
</organism>
<comment type="similarity">
    <text evidence="5">Belongs to the ABC-2 integral membrane protein family.</text>
</comment>
<evidence type="ECO:0000256" key="5">
    <source>
        <dbReference type="RuleBase" id="RU361157"/>
    </source>
</evidence>
<evidence type="ECO:0000256" key="2">
    <source>
        <dbReference type="ARBA" id="ARBA00022692"/>
    </source>
</evidence>
<dbReference type="PROSITE" id="PS51012">
    <property type="entry name" value="ABC_TM2"/>
    <property type="match status" value="1"/>
</dbReference>
<dbReference type="InterPro" id="IPR000412">
    <property type="entry name" value="ABC_2_transport"/>
</dbReference>
<feature type="transmembrane region" description="Helical" evidence="5">
    <location>
        <begin position="164"/>
        <end position="182"/>
    </location>
</feature>
<dbReference type="PANTHER" id="PTHR43027">
    <property type="entry name" value="DOXORUBICIN RESISTANCE ABC TRANSPORTER PERMEASE PROTEIN DRRC-RELATED"/>
    <property type="match status" value="1"/>
</dbReference>
<evidence type="ECO:0000256" key="4">
    <source>
        <dbReference type="ARBA" id="ARBA00023136"/>
    </source>
</evidence>
<feature type="transmembrane region" description="Helical" evidence="5">
    <location>
        <begin position="221"/>
        <end position="239"/>
    </location>
</feature>
<keyword evidence="5" id="KW-0813">Transport</keyword>
<evidence type="ECO:0000259" key="6">
    <source>
        <dbReference type="PROSITE" id="PS51012"/>
    </source>
</evidence>
<feature type="transmembrane region" description="Helical" evidence="5">
    <location>
        <begin position="54"/>
        <end position="75"/>
    </location>
</feature>
<evidence type="ECO:0000313" key="8">
    <source>
        <dbReference type="Proteomes" id="UP001597109"/>
    </source>
</evidence>
<keyword evidence="5" id="KW-1003">Cell membrane</keyword>
<dbReference type="PANTHER" id="PTHR43027:SF2">
    <property type="entry name" value="TRANSPORT PERMEASE PROTEIN"/>
    <property type="match status" value="1"/>
</dbReference>
<evidence type="ECO:0000313" key="7">
    <source>
        <dbReference type="EMBL" id="MFD1032567.1"/>
    </source>
</evidence>
<feature type="transmembrane region" description="Helical" evidence="5">
    <location>
        <begin position="136"/>
        <end position="157"/>
    </location>
</feature>
<accession>A0ABW3LHC5</accession>
<keyword evidence="4 5" id="KW-0472">Membrane</keyword>
<evidence type="ECO:0000256" key="1">
    <source>
        <dbReference type="ARBA" id="ARBA00004141"/>
    </source>
</evidence>
<sequence length="247" mass="28000">MLATQLKYDLLMFSREIFYLVFTIVVPPLSYIVLGQLFQEQTYAGNLNYAQTYTPAFILLITFTVIFFAFGFDQVSHRTTGVEKRIQLTPVSKNILLLSGIIRSLIITSLGYALICLIGILVYSLNFELAGFLHSYAVFILINASLLLIASAIYSFFLNDKSALVFSIVIFQVVMLTGGFAMPVERMPAFVQTIADLNPLYHMNKIFTAVWNNQLHFDSSTYLAIGYIVFLSVLSLFILQNKNKRKY</sequence>
<keyword evidence="8" id="KW-1185">Reference proteome</keyword>
<dbReference type="Proteomes" id="UP001597109">
    <property type="component" value="Unassembled WGS sequence"/>
</dbReference>
<feature type="transmembrane region" description="Helical" evidence="5">
    <location>
        <begin position="17"/>
        <end position="34"/>
    </location>
</feature>
<protein>
    <recommendedName>
        <fullName evidence="5">Transport permease protein</fullName>
    </recommendedName>
</protein>
<dbReference type="Pfam" id="PF01061">
    <property type="entry name" value="ABC2_membrane"/>
    <property type="match status" value="1"/>
</dbReference>
<dbReference type="InterPro" id="IPR052902">
    <property type="entry name" value="ABC-2_transporter"/>
</dbReference>